<feature type="domain" description="RNase H type-1" evidence="1">
    <location>
        <begin position="8"/>
        <end position="94"/>
    </location>
</feature>
<evidence type="ECO:0000313" key="2">
    <source>
        <dbReference type="EMBL" id="MBA0849238.1"/>
    </source>
</evidence>
<protein>
    <recommendedName>
        <fullName evidence="1">RNase H type-1 domain-containing protein</fullName>
    </recommendedName>
</protein>
<dbReference type="InterPro" id="IPR052929">
    <property type="entry name" value="RNase_H-like_EbsB-rel"/>
</dbReference>
<dbReference type="AlphaFoldDB" id="A0A7J9KS32"/>
<organism evidence="2 3">
    <name type="scientific">Gossypium schwendimanii</name>
    <name type="common">Cotton</name>
    <dbReference type="NCBI Taxonomy" id="34291"/>
    <lineage>
        <taxon>Eukaryota</taxon>
        <taxon>Viridiplantae</taxon>
        <taxon>Streptophyta</taxon>
        <taxon>Embryophyta</taxon>
        <taxon>Tracheophyta</taxon>
        <taxon>Spermatophyta</taxon>
        <taxon>Magnoliopsida</taxon>
        <taxon>eudicotyledons</taxon>
        <taxon>Gunneridae</taxon>
        <taxon>Pentapetalae</taxon>
        <taxon>rosids</taxon>
        <taxon>malvids</taxon>
        <taxon>Malvales</taxon>
        <taxon>Malvaceae</taxon>
        <taxon>Malvoideae</taxon>
        <taxon>Gossypium</taxon>
    </lineage>
</organism>
<dbReference type="Pfam" id="PF13456">
    <property type="entry name" value="RVT_3"/>
    <property type="match status" value="1"/>
</dbReference>
<dbReference type="InterPro" id="IPR036397">
    <property type="entry name" value="RNaseH_sf"/>
</dbReference>
<proteinExistence type="predicted"/>
<evidence type="ECO:0000313" key="3">
    <source>
        <dbReference type="Proteomes" id="UP000593576"/>
    </source>
</evidence>
<dbReference type="Gene3D" id="3.30.420.10">
    <property type="entry name" value="Ribonuclease H-like superfamily/Ribonuclease H"/>
    <property type="match status" value="1"/>
</dbReference>
<dbReference type="EMBL" id="JABFAF010000002">
    <property type="protein sequence ID" value="MBA0849238.1"/>
    <property type="molecule type" value="Genomic_DNA"/>
</dbReference>
<gene>
    <name evidence="2" type="ORF">Goshw_013329</name>
</gene>
<dbReference type="InterPro" id="IPR012337">
    <property type="entry name" value="RNaseH-like_sf"/>
</dbReference>
<dbReference type="InterPro" id="IPR002156">
    <property type="entry name" value="RNaseH_domain"/>
</dbReference>
<sequence length="149" mass="16948">MGACVYPVINIRDPTTAAVVACLQAVTFIEEMGFRDIMVEGDSLTVIKKLNNQEYDRSVICNILKEIKLKAAKFRNLSFRFVPRSANKVAHELVIWGREWPLWMPTHNSALNFFPFIINLTALEWTEAAFGCVGFQHSEGFLLHWTALS</sequence>
<name>A0A7J9KS32_GOSSC</name>
<dbReference type="PANTHER" id="PTHR47074">
    <property type="entry name" value="BNAC02G40300D PROTEIN"/>
    <property type="match status" value="1"/>
</dbReference>
<dbReference type="GO" id="GO:0004523">
    <property type="term" value="F:RNA-DNA hybrid ribonuclease activity"/>
    <property type="evidence" value="ECO:0007669"/>
    <property type="project" value="InterPro"/>
</dbReference>
<dbReference type="InterPro" id="IPR044730">
    <property type="entry name" value="RNase_H-like_dom_plant"/>
</dbReference>
<comment type="caution">
    <text evidence="2">The sequence shown here is derived from an EMBL/GenBank/DDBJ whole genome shotgun (WGS) entry which is preliminary data.</text>
</comment>
<dbReference type="Proteomes" id="UP000593576">
    <property type="component" value="Unassembled WGS sequence"/>
</dbReference>
<dbReference type="GO" id="GO:0003676">
    <property type="term" value="F:nucleic acid binding"/>
    <property type="evidence" value="ECO:0007669"/>
    <property type="project" value="InterPro"/>
</dbReference>
<evidence type="ECO:0000259" key="1">
    <source>
        <dbReference type="Pfam" id="PF13456"/>
    </source>
</evidence>
<dbReference type="CDD" id="cd06222">
    <property type="entry name" value="RNase_H_like"/>
    <property type="match status" value="1"/>
</dbReference>
<keyword evidence="3" id="KW-1185">Reference proteome</keyword>
<dbReference type="SUPFAM" id="SSF53098">
    <property type="entry name" value="Ribonuclease H-like"/>
    <property type="match status" value="1"/>
</dbReference>
<accession>A0A7J9KS32</accession>
<dbReference type="PANTHER" id="PTHR47074:SF61">
    <property type="entry name" value="RNASE H TYPE-1 DOMAIN-CONTAINING PROTEIN"/>
    <property type="match status" value="1"/>
</dbReference>
<reference evidence="2 3" key="1">
    <citation type="journal article" date="2019" name="Genome Biol. Evol.">
        <title>Insights into the evolution of the New World diploid cottons (Gossypium, subgenus Houzingenia) based on genome sequencing.</title>
        <authorList>
            <person name="Grover C.E."/>
            <person name="Arick M.A. 2nd"/>
            <person name="Thrash A."/>
            <person name="Conover J.L."/>
            <person name="Sanders W.S."/>
            <person name="Peterson D.G."/>
            <person name="Frelichowski J.E."/>
            <person name="Scheffler J.A."/>
            <person name="Scheffler B.E."/>
            <person name="Wendel J.F."/>
        </authorList>
    </citation>
    <scope>NUCLEOTIDE SEQUENCE [LARGE SCALE GENOMIC DNA]</scope>
    <source>
        <strain evidence="2">1</strain>
        <tissue evidence="2">Leaf</tissue>
    </source>
</reference>
<dbReference type="OrthoDB" id="1002400at2759"/>